<reference evidence="2" key="1">
    <citation type="journal article" date="2020" name="Genome Biol.">
        <title>Gamete binning: chromosome-level and haplotype-resolved genome assembly enabled by high-throughput single-cell sequencing of gamete genomes.</title>
        <authorList>
            <person name="Campoy J.A."/>
            <person name="Sun H."/>
            <person name="Goel M."/>
            <person name="Jiao W.-B."/>
            <person name="Folz-Donahue K."/>
            <person name="Wang N."/>
            <person name="Rubio M."/>
            <person name="Liu C."/>
            <person name="Kukat C."/>
            <person name="Ruiz D."/>
            <person name="Huettel B."/>
            <person name="Schneeberger K."/>
        </authorList>
    </citation>
    <scope>NUCLEOTIDE SEQUENCE [LARGE SCALE GENOMIC DNA]</scope>
    <source>
        <strain evidence="2">cv. Rojo Pasion</strain>
    </source>
</reference>
<gene>
    <name evidence="1" type="ORF">ORAREDHAP_LOCUS21378</name>
</gene>
<evidence type="ECO:0000313" key="1">
    <source>
        <dbReference type="EMBL" id="CAB4304094.1"/>
    </source>
</evidence>
<accession>A0A6J5WYH1</accession>
<name>A0A6J5WYH1_PRUAR</name>
<protein>
    <submittedName>
        <fullName evidence="1">Uncharacterized protein</fullName>
    </submittedName>
</protein>
<dbReference type="EMBL" id="CAEKKB010000003">
    <property type="protein sequence ID" value="CAB4304094.1"/>
    <property type="molecule type" value="Genomic_DNA"/>
</dbReference>
<dbReference type="Proteomes" id="UP000507245">
    <property type="component" value="Unassembled WGS sequence"/>
</dbReference>
<proteinExistence type="predicted"/>
<sequence>MQEISVIGQYAVISRVVAGSHDACLHHPTLITEAVRRRRSAEVVVVYLNESSDAQHITKKGTHQEMEVKTLNRDAHSFT</sequence>
<evidence type="ECO:0000313" key="2">
    <source>
        <dbReference type="Proteomes" id="UP000507245"/>
    </source>
</evidence>
<dbReference type="AlphaFoldDB" id="A0A6J5WYH1"/>
<keyword evidence="2" id="KW-1185">Reference proteome</keyword>
<organism evidence="1 2">
    <name type="scientific">Prunus armeniaca</name>
    <name type="common">Apricot</name>
    <name type="synonym">Armeniaca vulgaris</name>
    <dbReference type="NCBI Taxonomy" id="36596"/>
    <lineage>
        <taxon>Eukaryota</taxon>
        <taxon>Viridiplantae</taxon>
        <taxon>Streptophyta</taxon>
        <taxon>Embryophyta</taxon>
        <taxon>Tracheophyta</taxon>
        <taxon>Spermatophyta</taxon>
        <taxon>Magnoliopsida</taxon>
        <taxon>eudicotyledons</taxon>
        <taxon>Gunneridae</taxon>
        <taxon>Pentapetalae</taxon>
        <taxon>rosids</taxon>
        <taxon>fabids</taxon>
        <taxon>Rosales</taxon>
        <taxon>Rosaceae</taxon>
        <taxon>Amygdaloideae</taxon>
        <taxon>Amygdaleae</taxon>
        <taxon>Prunus</taxon>
    </lineage>
</organism>